<dbReference type="CDD" id="cd06580">
    <property type="entry name" value="TM_PBP1_transp_TpRbsC_like"/>
    <property type="match status" value="1"/>
</dbReference>
<feature type="transmembrane region" description="Helical" evidence="6">
    <location>
        <begin position="92"/>
        <end position="111"/>
    </location>
</feature>
<sequence>MSHEPLFHVVKHQERSAVQVLLLRLVAVVCSILAGGVFIWAIGYNPFAVYGTILEGAFRSEMAIQATVKFTIPMCICALAVTLAFKMKFWNVGGEGQLIVGAIFASYFALFCADWNHWVLVVVMLVAGAVGGGLWGLLAAGFKVKFGTNETLLTLMLNYIALHIVSYLQAGPWRDPGANGFSKIARFAKNVALDKVLGVHFGWIIMLVLVAAVWVYLKYTKQGYEISVVGESQDTARYAGIHVKRVILRTMFLSGAIAGIAGACQVAGSDMTLSMGVAGGVGFTGIIIAWLCQLNPGMILVVSFLFGVLEKGSSVVQSTFGLSSDCADVLQGIILFFILGSEFFVRYSFVFRHKKGGAR</sequence>
<feature type="transmembrane region" description="Helical" evidence="6">
    <location>
        <begin position="62"/>
        <end position="85"/>
    </location>
</feature>
<evidence type="ECO:0000256" key="2">
    <source>
        <dbReference type="ARBA" id="ARBA00022475"/>
    </source>
</evidence>
<feature type="transmembrane region" description="Helical" evidence="6">
    <location>
        <begin position="246"/>
        <end position="268"/>
    </location>
</feature>
<name>A0A948T3J4_9FIRM</name>
<dbReference type="EMBL" id="JAHLFP010000069">
    <property type="protein sequence ID" value="MBU3806773.1"/>
    <property type="molecule type" value="Genomic_DNA"/>
</dbReference>
<evidence type="ECO:0000256" key="5">
    <source>
        <dbReference type="ARBA" id="ARBA00023136"/>
    </source>
</evidence>
<evidence type="ECO:0000256" key="1">
    <source>
        <dbReference type="ARBA" id="ARBA00004651"/>
    </source>
</evidence>
<feature type="transmembrane region" description="Helical" evidence="6">
    <location>
        <begin position="329"/>
        <end position="349"/>
    </location>
</feature>
<accession>A0A948T3J4</accession>
<evidence type="ECO:0000256" key="3">
    <source>
        <dbReference type="ARBA" id="ARBA00022692"/>
    </source>
</evidence>
<dbReference type="Pfam" id="PF02653">
    <property type="entry name" value="BPD_transp_2"/>
    <property type="match status" value="1"/>
</dbReference>
<reference evidence="7" key="1">
    <citation type="journal article" date="2021" name="PeerJ">
        <title>Extensive microbial diversity within the chicken gut microbiome revealed by metagenomics and culture.</title>
        <authorList>
            <person name="Gilroy R."/>
            <person name="Ravi A."/>
            <person name="Getino M."/>
            <person name="Pursley I."/>
            <person name="Horton D.L."/>
            <person name="Alikhan N.F."/>
            <person name="Baker D."/>
            <person name="Gharbi K."/>
            <person name="Hall N."/>
            <person name="Watson M."/>
            <person name="Adriaenssens E.M."/>
            <person name="Foster-Nyarko E."/>
            <person name="Jarju S."/>
            <person name="Secka A."/>
            <person name="Antonio M."/>
            <person name="Oren A."/>
            <person name="Chaudhuri R.R."/>
            <person name="La Ragione R."/>
            <person name="Hildebrand F."/>
            <person name="Pallen M.J."/>
        </authorList>
    </citation>
    <scope>NUCLEOTIDE SEQUENCE</scope>
    <source>
        <strain evidence="7">B5_2728</strain>
    </source>
</reference>
<keyword evidence="2" id="KW-1003">Cell membrane</keyword>
<dbReference type="PANTHER" id="PTHR47089">
    <property type="entry name" value="ABC TRANSPORTER, PERMEASE PROTEIN"/>
    <property type="match status" value="1"/>
</dbReference>
<comment type="subcellular location">
    <subcellularLocation>
        <location evidence="1">Cell membrane</location>
        <topology evidence="1">Multi-pass membrane protein</topology>
    </subcellularLocation>
</comment>
<evidence type="ECO:0000256" key="4">
    <source>
        <dbReference type="ARBA" id="ARBA00022989"/>
    </source>
</evidence>
<organism evidence="7 8">
    <name type="scientific">Candidatus Allofournierella pullistercoris</name>
    <dbReference type="NCBI Taxonomy" id="2838597"/>
    <lineage>
        <taxon>Bacteria</taxon>
        <taxon>Bacillati</taxon>
        <taxon>Bacillota</taxon>
        <taxon>Clostridia</taxon>
        <taxon>Eubacteriales</taxon>
        <taxon>Oscillospiraceae</taxon>
        <taxon>Allofournierella</taxon>
    </lineage>
</organism>
<keyword evidence="4 6" id="KW-1133">Transmembrane helix</keyword>
<keyword evidence="5 6" id="KW-0472">Membrane</keyword>
<evidence type="ECO:0000256" key="6">
    <source>
        <dbReference type="SAM" id="Phobius"/>
    </source>
</evidence>
<feature type="transmembrane region" description="Helical" evidence="6">
    <location>
        <begin position="299"/>
        <end position="317"/>
    </location>
</feature>
<comment type="caution">
    <text evidence="7">The sequence shown here is derived from an EMBL/GenBank/DDBJ whole genome shotgun (WGS) entry which is preliminary data.</text>
</comment>
<proteinExistence type="predicted"/>
<feature type="transmembrane region" description="Helical" evidence="6">
    <location>
        <begin position="117"/>
        <end position="140"/>
    </location>
</feature>
<evidence type="ECO:0000313" key="8">
    <source>
        <dbReference type="Proteomes" id="UP000713596"/>
    </source>
</evidence>
<dbReference type="InterPro" id="IPR001851">
    <property type="entry name" value="ABC_transp_permease"/>
</dbReference>
<reference evidence="7" key="2">
    <citation type="submission" date="2021-04" db="EMBL/GenBank/DDBJ databases">
        <authorList>
            <person name="Gilroy R."/>
        </authorList>
    </citation>
    <scope>NUCLEOTIDE SEQUENCE</scope>
    <source>
        <strain evidence="7">B5_2728</strain>
    </source>
</reference>
<dbReference type="PANTHER" id="PTHR47089:SF1">
    <property type="entry name" value="GUANOSINE ABC TRANSPORTER PERMEASE PROTEIN NUPP"/>
    <property type="match status" value="1"/>
</dbReference>
<feature type="transmembrane region" description="Helical" evidence="6">
    <location>
        <begin position="152"/>
        <end position="170"/>
    </location>
</feature>
<feature type="transmembrane region" description="Helical" evidence="6">
    <location>
        <begin position="197"/>
        <end position="217"/>
    </location>
</feature>
<dbReference type="AlphaFoldDB" id="A0A948T3J4"/>
<gene>
    <name evidence="7" type="ORF">H9882_07800</name>
</gene>
<dbReference type="GO" id="GO:0022857">
    <property type="term" value="F:transmembrane transporter activity"/>
    <property type="evidence" value="ECO:0007669"/>
    <property type="project" value="InterPro"/>
</dbReference>
<protein>
    <submittedName>
        <fullName evidence="7">ABC transporter permease</fullName>
    </submittedName>
</protein>
<feature type="transmembrane region" description="Helical" evidence="6">
    <location>
        <begin position="274"/>
        <end position="292"/>
    </location>
</feature>
<keyword evidence="3 6" id="KW-0812">Transmembrane</keyword>
<dbReference type="Proteomes" id="UP000713596">
    <property type="component" value="Unassembled WGS sequence"/>
</dbReference>
<feature type="transmembrane region" description="Helical" evidence="6">
    <location>
        <begin position="21"/>
        <end position="42"/>
    </location>
</feature>
<evidence type="ECO:0000313" key="7">
    <source>
        <dbReference type="EMBL" id="MBU3806773.1"/>
    </source>
</evidence>
<dbReference type="GO" id="GO:0005886">
    <property type="term" value="C:plasma membrane"/>
    <property type="evidence" value="ECO:0007669"/>
    <property type="project" value="UniProtKB-SubCell"/>
</dbReference>